<dbReference type="Pfam" id="PF18511">
    <property type="entry name" value="F-box_5"/>
    <property type="match status" value="1"/>
</dbReference>
<dbReference type="PANTHER" id="PTHR16134">
    <property type="entry name" value="F-BOX/TPR REPEAT PROTEIN POF3"/>
    <property type="match status" value="1"/>
</dbReference>
<dbReference type="AlphaFoldDB" id="A0A200Q7K0"/>
<dbReference type="InterPro" id="IPR006553">
    <property type="entry name" value="Leu-rich_rpt_Cys-con_subtyp"/>
</dbReference>
<dbReference type="GO" id="GO:0031146">
    <property type="term" value="P:SCF-dependent proteasomal ubiquitin-dependent protein catabolic process"/>
    <property type="evidence" value="ECO:0007669"/>
    <property type="project" value="TreeGrafter"/>
</dbReference>
<dbReference type="STRING" id="56857.A0A200Q7K0"/>
<dbReference type="FunCoup" id="A0A200Q7K0">
    <property type="interactions" value="1207"/>
</dbReference>
<proteinExistence type="predicted"/>
<evidence type="ECO:0000259" key="1">
    <source>
        <dbReference type="Pfam" id="PF18511"/>
    </source>
</evidence>
<dbReference type="SUPFAM" id="SSF52047">
    <property type="entry name" value="RNI-like"/>
    <property type="match status" value="1"/>
</dbReference>
<keyword evidence="4" id="KW-1185">Reference proteome</keyword>
<sequence>MEDRYLKRLMSFGSITDLALEFVMAYINDPRDRNSISLVCQRWYDIDSLTRKHIKISFCYSISPDRLCKRFPRLESLKLKGKPRAARFNLIPGDWGGYAEPWIKEISENFNCLKSIHFRRMIVKDTDLEVLGRSRGQILQVLKLDMCSGFSTDGLLHVTRSCRCLRTLVLEDSTIEEKDGEWLHELALNNTVLETLNFYSTDLGKISVKDLEMIARNCRSLVSIKISDCEILDLVNFFHAATALEEFGGGSFNVESDRYSVVSFPRRLCCLGLSYMGRNELPIIFPFASQLKKLDLLYALFNTEDHYQLIQRCPNLEVLETRNVIGDRGLELLSQSCKRLRRLIIELGADDEQGMEEEQAVVTQRGLSALAQGGLELEYLTVYVSDITNEPLESIGRFCKNLCDFRLILHDRGKRMTELPLDNGVRALLRGCQKLRRLSLYLCAGGLTDLGLRYVGQYSQNVRTLTLGNVGESDTGLLEVASGCPKLQKLEIRGCCFTERAFSLAVMQLTSLRYIWMQGCKISATPSDLLTMVRPFWNIEFSPPRQVVVTDEQGEKTVVNQPAQILAYYSLAGERTDYPDTVVPVNPSSFPRQKILLEKDGCVGFAWLPTLRALS</sequence>
<dbReference type="GO" id="GO:0019005">
    <property type="term" value="C:SCF ubiquitin ligase complex"/>
    <property type="evidence" value="ECO:0007669"/>
    <property type="project" value="TreeGrafter"/>
</dbReference>
<dbReference type="PANTHER" id="PTHR16134:SF43">
    <property type="entry name" value="CORONATINE-INSENSITIVE PROTEIN 1"/>
    <property type="match status" value="1"/>
</dbReference>
<comment type="caution">
    <text evidence="3">The sequence shown here is derived from an EMBL/GenBank/DDBJ whole genome shotgun (WGS) entry which is preliminary data.</text>
</comment>
<dbReference type="InterPro" id="IPR041567">
    <property type="entry name" value="COI1_F-box"/>
</dbReference>
<dbReference type="OMA" id="EMIARNC"/>
<organism evidence="3 4">
    <name type="scientific">Macleaya cordata</name>
    <name type="common">Five-seeded plume-poppy</name>
    <name type="synonym">Bocconia cordata</name>
    <dbReference type="NCBI Taxonomy" id="56857"/>
    <lineage>
        <taxon>Eukaryota</taxon>
        <taxon>Viridiplantae</taxon>
        <taxon>Streptophyta</taxon>
        <taxon>Embryophyta</taxon>
        <taxon>Tracheophyta</taxon>
        <taxon>Spermatophyta</taxon>
        <taxon>Magnoliopsida</taxon>
        <taxon>Ranunculales</taxon>
        <taxon>Papaveraceae</taxon>
        <taxon>Papaveroideae</taxon>
        <taxon>Macleaya</taxon>
    </lineage>
</organism>
<dbReference type="FunFam" id="3.80.10.10:FF:000124">
    <property type="entry name" value="Coronatine-insensitive protein 1"/>
    <property type="match status" value="1"/>
</dbReference>
<feature type="domain" description="Transport inhibitor response 1" evidence="2">
    <location>
        <begin position="72"/>
        <end position="118"/>
    </location>
</feature>
<dbReference type="Proteomes" id="UP000195402">
    <property type="component" value="Unassembled WGS sequence"/>
</dbReference>
<protein>
    <submittedName>
        <fullName evidence="3">Leucine-rich repeat</fullName>
    </submittedName>
</protein>
<dbReference type="InterPro" id="IPR041101">
    <property type="entry name" value="Transp_inhibit"/>
</dbReference>
<accession>A0A200Q7K0</accession>
<dbReference type="EMBL" id="MVGT01002801">
    <property type="protein sequence ID" value="OVA06471.1"/>
    <property type="molecule type" value="Genomic_DNA"/>
</dbReference>
<evidence type="ECO:0000259" key="2">
    <source>
        <dbReference type="Pfam" id="PF18791"/>
    </source>
</evidence>
<evidence type="ECO:0000313" key="4">
    <source>
        <dbReference type="Proteomes" id="UP000195402"/>
    </source>
</evidence>
<dbReference type="InParanoid" id="A0A200Q7K0"/>
<dbReference type="OrthoDB" id="550575at2759"/>
<reference evidence="3 4" key="1">
    <citation type="journal article" date="2017" name="Mol. Plant">
        <title>The Genome of Medicinal Plant Macleaya cordata Provides New Insights into Benzylisoquinoline Alkaloids Metabolism.</title>
        <authorList>
            <person name="Liu X."/>
            <person name="Liu Y."/>
            <person name="Huang P."/>
            <person name="Ma Y."/>
            <person name="Qing Z."/>
            <person name="Tang Q."/>
            <person name="Cao H."/>
            <person name="Cheng P."/>
            <person name="Zheng Y."/>
            <person name="Yuan Z."/>
            <person name="Zhou Y."/>
            <person name="Liu J."/>
            <person name="Tang Z."/>
            <person name="Zhuo Y."/>
            <person name="Zhang Y."/>
            <person name="Yu L."/>
            <person name="Huang J."/>
            <person name="Yang P."/>
            <person name="Peng Q."/>
            <person name="Zhang J."/>
            <person name="Jiang W."/>
            <person name="Zhang Z."/>
            <person name="Lin K."/>
            <person name="Ro D.K."/>
            <person name="Chen X."/>
            <person name="Xiong X."/>
            <person name="Shang Y."/>
            <person name="Huang S."/>
            <person name="Zeng J."/>
        </authorList>
    </citation>
    <scope>NUCLEOTIDE SEQUENCE [LARGE SCALE GENOMIC DNA]</scope>
    <source>
        <strain evidence="4">cv. BLH2017</strain>
        <tissue evidence="3">Root</tissue>
    </source>
</reference>
<gene>
    <name evidence="3" type="ORF">BVC80_479g55</name>
</gene>
<dbReference type="Gene3D" id="1.20.1280.50">
    <property type="match status" value="1"/>
</dbReference>
<feature type="domain" description="COI1 F-box" evidence="1">
    <location>
        <begin position="15"/>
        <end position="53"/>
    </location>
</feature>
<dbReference type="InterPro" id="IPR032675">
    <property type="entry name" value="LRR_dom_sf"/>
</dbReference>
<dbReference type="CDD" id="cd22159">
    <property type="entry name" value="F-box_AtTIR1-like"/>
    <property type="match status" value="1"/>
</dbReference>
<name>A0A200Q7K0_MACCD</name>
<evidence type="ECO:0000313" key="3">
    <source>
        <dbReference type="EMBL" id="OVA06471.1"/>
    </source>
</evidence>
<dbReference type="Gene3D" id="3.80.10.10">
    <property type="entry name" value="Ribonuclease Inhibitor"/>
    <property type="match status" value="1"/>
</dbReference>
<dbReference type="Pfam" id="PF18791">
    <property type="entry name" value="Transp_inhibit"/>
    <property type="match status" value="1"/>
</dbReference>
<dbReference type="SMART" id="SM00367">
    <property type="entry name" value="LRR_CC"/>
    <property type="match status" value="2"/>
</dbReference>